<evidence type="ECO:0000313" key="2">
    <source>
        <dbReference type="EMBL" id="KAK0412157.1"/>
    </source>
</evidence>
<dbReference type="AlphaFoldDB" id="A0AA39LWG4"/>
<sequence>MGDAKNRRGERVRSSGPSQNAVEDNPGPPKRRTASVHAERAAALEKRPPTPRAQRKPHNRVRGKGTRSLQPRMASDQSRANESRSRETMEDIERERRKLQQEKELFKKDLEIAQLKAALVAMSEATKRAEEAAKEARAAAAAANQTNSMMSNPTSSMMSNPTSSMMSNPTSSMMSNPSSIMSVSQYSKSVIEEEPYYIIDLKGVSIPPPPDDEKSTPKTEQSKSEPNSVIVEPTKREKKAPKAVSKEIKKK</sequence>
<feature type="compositionally biased region" description="Low complexity" evidence="1">
    <location>
        <begin position="138"/>
        <end position="179"/>
    </location>
</feature>
<proteinExistence type="predicted"/>
<feature type="region of interest" description="Disordered" evidence="1">
    <location>
        <begin position="123"/>
        <end position="179"/>
    </location>
</feature>
<feature type="compositionally biased region" description="Basic and acidic residues" evidence="1">
    <location>
        <begin position="37"/>
        <end position="48"/>
    </location>
</feature>
<dbReference type="EMBL" id="JAUCMV010000003">
    <property type="protein sequence ID" value="KAK0412157.1"/>
    <property type="molecule type" value="Genomic_DNA"/>
</dbReference>
<organism evidence="2 3">
    <name type="scientific">Steinernema hermaphroditum</name>
    <dbReference type="NCBI Taxonomy" id="289476"/>
    <lineage>
        <taxon>Eukaryota</taxon>
        <taxon>Metazoa</taxon>
        <taxon>Ecdysozoa</taxon>
        <taxon>Nematoda</taxon>
        <taxon>Chromadorea</taxon>
        <taxon>Rhabditida</taxon>
        <taxon>Tylenchina</taxon>
        <taxon>Panagrolaimomorpha</taxon>
        <taxon>Strongyloidoidea</taxon>
        <taxon>Steinernematidae</taxon>
        <taxon>Steinernema</taxon>
    </lineage>
</organism>
<feature type="compositionally biased region" description="Basic and acidic residues" evidence="1">
    <location>
        <begin position="79"/>
        <end position="103"/>
    </location>
</feature>
<feature type="region of interest" description="Disordered" evidence="1">
    <location>
        <begin position="202"/>
        <end position="251"/>
    </location>
</feature>
<feature type="compositionally biased region" description="Basic and acidic residues" evidence="1">
    <location>
        <begin position="211"/>
        <end position="223"/>
    </location>
</feature>
<reference evidence="2" key="1">
    <citation type="submission" date="2023-06" db="EMBL/GenBank/DDBJ databases">
        <title>Genomic analysis of the entomopathogenic nematode Steinernema hermaphroditum.</title>
        <authorList>
            <person name="Schwarz E.M."/>
            <person name="Heppert J.K."/>
            <person name="Baniya A."/>
            <person name="Schwartz H.T."/>
            <person name="Tan C.-H."/>
            <person name="Antoshechkin I."/>
            <person name="Sternberg P.W."/>
            <person name="Goodrich-Blair H."/>
            <person name="Dillman A.R."/>
        </authorList>
    </citation>
    <scope>NUCLEOTIDE SEQUENCE</scope>
    <source>
        <strain evidence="2">PS9179</strain>
        <tissue evidence="2">Whole animal</tissue>
    </source>
</reference>
<feature type="compositionally biased region" description="Basic and acidic residues" evidence="1">
    <location>
        <begin position="125"/>
        <end position="137"/>
    </location>
</feature>
<evidence type="ECO:0000313" key="3">
    <source>
        <dbReference type="Proteomes" id="UP001175271"/>
    </source>
</evidence>
<gene>
    <name evidence="2" type="ORF">QR680_006065</name>
</gene>
<accession>A0AA39LWG4</accession>
<feature type="compositionally biased region" description="Basic residues" evidence="1">
    <location>
        <begin position="53"/>
        <end position="65"/>
    </location>
</feature>
<feature type="compositionally biased region" description="Basic and acidic residues" evidence="1">
    <location>
        <begin position="1"/>
        <end position="13"/>
    </location>
</feature>
<feature type="region of interest" description="Disordered" evidence="1">
    <location>
        <begin position="1"/>
        <end position="103"/>
    </location>
</feature>
<keyword evidence="3" id="KW-1185">Reference proteome</keyword>
<protein>
    <submittedName>
        <fullName evidence="2">Uncharacterized protein</fullName>
    </submittedName>
</protein>
<dbReference type="Proteomes" id="UP001175271">
    <property type="component" value="Unassembled WGS sequence"/>
</dbReference>
<comment type="caution">
    <text evidence="2">The sequence shown here is derived from an EMBL/GenBank/DDBJ whole genome shotgun (WGS) entry which is preliminary data.</text>
</comment>
<evidence type="ECO:0000256" key="1">
    <source>
        <dbReference type="SAM" id="MobiDB-lite"/>
    </source>
</evidence>
<name>A0AA39LWG4_9BILA</name>